<accession>A0A8J2XTM3</accession>
<evidence type="ECO:0000313" key="2">
    <source>
        <dbReference type="Proteomes" id="UP000607559"/>
    </source>
</evidence>
<dbReference type="SUPFAM" id="SSF54593">
    <property type="entry name" value="Glyoxalase/Bleomycin resistance protein/Dihydroxybiphenyl dioxygenase"/>
    <property type="match status" value="1"/>
</dbReference>
<dbReference type="Proteomes" id="UP000607559">
    <property type="component" value="Unassembled WGS sequence"/>
</dbReference>
<dbReference type="RefSeq" id="WP_188933177.1">
    <property type="nucleotide sequence ID" value="NZ_BMJC01000003.1"/>
</dbReference>
<dbReference type="Gene3D" id="3.10.180.10">
    <property type="entry name" value="2,3-Dihydroxybiphenyl 1,2-Dioxygenase, domain 1"/>
    <property type="match status" value="1"/>
</dbReference>
<comment type="caution">
    <text evidence="1">The sequence shown here is derived from an EMBL/GenBank/DDBJ whole genome shotgun (WGS) entry which is preliminary data.</text>
</comment>
<proteinExistence type="predicted"/>
<reference evidence="1" key="1">
    <citation type="journal article" date="2014" name="Int. J. Syst. Evol. Microbiol.">
        <title>Complete genome sequence of Corynebacterium casei LMG S-19264T (=DSM 44701T), isolated from a smear-ripened cheese.</title>
        <authorList>
            <consortium name="US DOE Joint Genome Institute (JGI-PGF)"/>
            <person name="Walter F."/>
            <person name="Albersmeier A."/>
            <person name="Kalinowski J."/>
            <person name="Ruckert C."/>
        </authorList>
    </citation>
    <scope>NUCLEOTIDE SEQUENCE</scope>
    <source>
        <strain evidence="1">CGMCC 1.15448</strain>
    </source>
</reference>
<sequence>MHFTKVVPSIFYEDIQIALKTFIDCLEFTIGHDELQTNNPFCVVNKDSLSIMLFQNAEYAEKEHPEIRLVTYNIDEVYAKVAAKFPELLHPNLKEVTLRPWGAREFAMLDGQIGIRVQQW</sequence>
<name>A0A8J2XTM3_9BACT</name>
<gene>
    <name evidence="1" type="ORF">GCM10011511_30650</name>
</gene>
<protein>
    <recommendedName>
        <fullName evidence="3">Glyoxalase</fullName>
    </recommendedName>
</protein>
<evidence type="ECO:0008006" key="3">
    <source>
        <dbReference type="Google" id="ProtNLM"/>
    </source>
</evidence>
<dbReference type="EMBL" id="BMJC01000003">
    <property type="protein sequence ID" value="GGB05183.1"/>
    <property type="molecule type" value="Genomic_DNA"/>
</dbReference>
<keyword evidence="2" id="KW-1185">Reference proteome</keyword>
<dbReference type="AlphaFoldDB" id="A0A8J2XTM3"/>
<organism evidence="1 2">
    <name type="scientific">Puia dinghuensis</name>
    <dbReference type="NCBI Taxonomy" id="1792502"/>
    <lineage>
        <taxon>Bacteria</taxon>
        <taxon>Pseudomonadati</taxon>
        <taxon>Bacteroidota</taxon>
        <taxon>Chitinophagia</taxon>
        <taxon>Chitinophagales</taxon>
        <taxon>Chitinophagaceae</taxon>
        <taxon>Puia</taxon>
    </lineage>
</organism>
<evidence type="ECO:0000313" key="1">
    <source>
        <dbReference type="EMBL" id="GGB05183.1"/>
    </source>
</evidence>
<reference evidence="1" key="2">
    <citation type="submission" date="2020-09" db="EMBL/GenBank/DDBJ databases">
        <authorList>
            <person name="Sun Q."/>
            <person name="Zhou Y."/>
        </authorList>
    </citation>
    <scope>NUCLEOTIDE SEQUENCE</scope>
    <source>
        <strain evidence="1">CGMCC 1.15448</strain>
    </source>
</reference>
<dbReference type="InterPro" id="IPR029068">
    <property type="entry name" value="Glyas_Bleomycin-R_OHBP_Dase"/>
</dbReference>